<protein>
    <recommendedName>
        <fullName evidence="3">DUF3052 domain-containing protein</fullName>
    </recommendedName>
</protein>
<gene>
    <name evidence="1" type="ORF">J2045_002957</name>
</gene>
<keyword evidence="2" id="KW-1185">Reference proteome</keyword>
<accession>A0ABU0G9Z4</accession>
<proteinExistence type="predicted"/>
<dbReference type="RefSeq" id="WP_307374009.1">
    <property type="nucleotide sequence ID" value="NZ_JAUSUW010000008.1"/>
</dbReference>
<evidence type="ECO:0000313" key="2">
    <source>
        <dbReference type="Proteomes" id="UP001238496"/>
    </source>
</evidence>
<evidence type="ECO:0000313" key="1">
    <source>
        <dbReference type="EMBL" id="MDQ0421913.1"/>
    </source>
</evidence>
<sequence length="139" mass="15571">MSDSGYSGTPLPKKLGLKPELDALFVNLPDDLTHLVDDLPLVHCIGNIAEADCRELDYIHVFETERARLEDHALHLKSLLKPSGMLWISWPKKASKVPTSITEDVLRTVLLPTGLVDVKVCAITDIWSGLKFMIRKDLR</sequence>
<dbReference type="EMBL" id="JAUSUW010000008">
    <property type="protein sequence ID" value="MDQ0421913.1"/>
    <property type="molecule type" value="Genomic_DNA"/>
</dbReference>
<name>A0ABU0G9Z4_9HYPH</name>
<organism evidence="1 2">
    <name type="scientific">Peteryoungia aggregata LMG 23059</name>
    <dbReference type="NCBI Taxonomy" id="1368425"/>
    <lineage>
        <taxon>Bacteria</taxon>
        <taxon>Pseudomonadati</taxon>
        <taxon>Pseudomonadota</taxon>
        <taxon>Alphaproteobacteria</taxon>
        <taxon>Hyphomicrobiales</taxon>
        <taxon>Rhizobiaceae</taxon>
        <taxon>Peteryoungia</taxon>
    </lineage>
</organism>
<reference evidence="1 2" key="1">
    <citation type="submission" date="2023-07" db="EMBL/GenBank/DDBJ databases">
        <title>Genomic Encyclopedia of Type Strains, Phase IV (KMG-IV): sequencing the most valuable type-strain genomes for metagenomic binning, comparative biology and taxonomic classification.</title>
        <authorList>
            <person name="Goeker M."/>
        </authorList>
    </citation>
    <scope>NUCLEOTIDE SEQUENCE [LARGE SCALE GENOMIC DNA]</scope>
    <source>
        <strain evidence="1 2">DSM 1111</strain>
    </source>
</reference>
<evidence type="ECO:0008006" key="3">
    <source>
        <dbReference type="Google" id="ProtNLM"/>
    </source>
</evidence>
<dbReference type="Proteomes" id="UP001238496">
    <property type="component" value="Unassembled WGS sequence"/>
</dbReference>
<comment type="caution">
    <text evidence="1">The sequence shown here is derived from an EMBL/GenBank/DDBJ whole genome shotgun (WGS) entry which is preliminary data.</text>
</comment>